<sequence length="196" mass="22059">MAGIIFDKDSKDRLSRVNVMNLNTGASTYNNINGVFTIDAKPGDRIVFSQVEHFADTVTIKDYIPLAIYLRRIAIQLKQVNIYDSLPDPQKRLAARKRDNSKIFSGSLGNKDMFSLTPGIGVGLSIDAIYNAFSKAGRNAAHLRETIEADYRDDVVDYRFNKGLVSRITGLKGFELTDFMAKYRPGYYFPGKCKRI</sequence>
<evidence type="ECO:0000313" key="1">
    <source>
        <dbReference type="EMBL" id="NNU33369.1"/>
    </source>
</evidence>
<dbReference type="Proteomes" id="UP000566071">
    <property type="component" value="Unassembled WGS sequence"/>
</dbReference>
<comment type="caution">
    <text evidence="1">The sequence shown here is derived from an EMBL/GenBank/DDBJ whole genome shotgun (WGS) entry which is preliminary data.</text>
</comment>
<evidence type="ECO:0000313" key="2">
    <source>
        <dbReference type="Proteomes" id="UP000566071"/>
    </source>
</evidence>
<accession>A0ABX1VZJ1</accession>
<reference evidence="1 2" key="1">
    <citation type="submission" date="2020-05" db="EMBL/GenBank/DDBJ databases">
        <authorList>
            <person name="Khan S.A."/>
            <person name="Jeon C.O."/>
            <person name="Chun B.H."/>
        </authorList>
    </citation>
    <scope>NUCLEOTIDE SEQUENCE [LARGE SCALE GENOMIC DNA]</scope>
    <source>
        <strain evidence="1 2">S1162</strain>
    </source>
</reference>
<organism evidence="1 2">
    <name type="scientific">Mucilaginibacter humi</name>
    <dbReference type="NCBI Taxonomy" id="2732510"/>
    <lineage>
        <taxon>Bacteria</taxon>
        <taxon>Pseudomonadati</taxon>
        <taxon>Bacteroidota</taxon>
        <taxon>Sphingobacteriia</taxon>
        <taxon>Sphingobacteriales</taxon>
        <taxon>Sphingobacteriaceae</taxon>
        <taxon>Mucilaginibacter</taxon>
    </lineage>
</organism>
<dbReference type="RefSeq" id="WP_175269063.1">
    <property type="nucleotide sequence ID" value="NZ_JABFCR010000008.1"/>
</dbReference>
<keyword evidence="2" id="KW-1185">Reference proteome</keyword>
<name>A0ABX1VZJ1_9SPHI</name>
<dbReference type="EMBL" id="JABFCR010000008">
    <property type="protein sequence ID" value="NNU33369.1"/>
    <property type="molecule type" value="Genomic_DNA"/>
</dbReference>
<protein>
    <submittedName>
        <fullName evidence="1">Uncharacterized protein</fullName>
    </submittedName>
</protein>
<dbReference type="SUPFAM" id="SSF49464">
    <property type="entry name" value="Carboxypeptidase regulatory domain-like"/>
    <property type="match status" value="1"/>
</dbReference>
<proteinExistence type="predicted"/>
<gene>
    <name evidence="1" type="ORF">HK413_02890</name>
</gene>
<dbReference type="InterPro" id="IPR008969">
    <property type="entry name" value="CarboxyPept-like_regulatory"/>
</dbReference>